<keyword evidence="4" id="KW-1185">Reference proteome</keyword>
<gene>
    <name evidence="3" type="ORF">PoB_002918100</name>
</gene>
<dbReference type="InterPro" id="IPR011042">
    <property type="entry name" value="6-blade_b-propeller_TolB-like"/>
</dbReference>
<evidence type="ECO:0000256" key="2">
    <source>
        <dbReference type="PROSITE-ProRule" id="PRU00504"/>
    </source>
</evidence>
<dbReference type="AlphaFoldDB" id="A0AAV4A397"/>
<dbReference type="Gene3D" id="2.120.10.30">
    <property type="entry name" value="TolB, C-terminal domain"/>
    <property type="match status" value="1"/>
</dbReference>
<evidence type="ECO:0000256" key="1">
    <source>
        <dbReference type="ARBA" id="ARBA00022737"/>
    </source>
</evidence>
<dbReference type="EMBL" id="BLXT01003624">
    <property type="protein sequence ID" value="GFO02676.1"/>
    <property type="molecule type" value="Genomic_DNA"/>
</dbReference>
<evidence type="ECO:0000313" key="3">
    <source>
        <dbReference type="EMBL" id="GFO02676.1"/>
    </source>
</evidence>
<name>A0AAV4A397_9GAST</name>
<sequence>MIISLAGSSVDPRYMDIIEDGGLVCSTMYNTIATVQVDTGTVVFDKLVPQINNPSGVAITSDGSILVTDGDNKTLHLVSSQGDWIKQLWSVLSDGDQDDELYAVSTDGSVCVCGTERGSVYKLDCL</sequence>
<evidence type="ECO:0000313" key="4">
    <source>
        <dbReference type="Proteomes" id="UP000735302"/>
    </source>
</evidence>
<comment type="caution">
    <text evidence="3">The sequence shown here is derived from an EMBL/GenBank/DDBJ whole genome shotgun (WGS) entry which is preliminary data.</text>
</comment>
<dbReference type="SUPFAM" id="SSF75011">
    <property type="entry name" value="3-carboxy-cis,cis-mucoante lactonizing enzyme"/>
    <property type="match status" value="1"/>
</dbReference>
<proteinExistence type="predicted"/>
<keyword evidence="1" id="KW-0677">Repeat</keyword>
<dbReference type="PROSITE" id="PS51125">
    <property type="entry name" value="NHL"/>
    <property type="match status" value="1"/>
</dbReference>
<organism evidence="3 4">
    <name type="scientific">Plakobranchus ocellatus</name>
    <dbReference type="NCBI Taxonomy" id="259542"/>
    <lineage>
        <taxon>Eukaryota</taxon>
        <taxon>Metazoa</taxon>
        <taxon>Spiralia</taxon>
        <taxon>Lophotrochozoa</taxon>
        <taxon>Mollusca</taxon>
        <taxon>Gastropoda</taxon>
        <taxon>Heterobranchia</taxon>
        <taxon>Euthyneura</taxon>
        <taxon>Panpulmonata</taxon>
        <taxon>Sacoglossa</taxon>
        <taxon>Placobranchoidea</taxon>
        <taxon>Plakobranchidae</taxon>
        <taxon>Plakobranchus</taxon>
    </lineage>
</organism>
<dbReference type="Pfam" id="PF01436">
    <property type="entry name" value="NHL"/>
    <property type="match status" value="1"/>
</dbReference>
<reference evidence="3 4" key="1">
    <citation type="journal article" date="2021" name="Elife">
        <title>Chloroplast acquisition without the gene transfer in kleptoplastic sea slugs, Plakobranchus ocellatus.</title>
        <authorList>
            <person name="Maeda T."/>
            <person name="Takahashi S."/>
            <person name="Yoshida T."/>
            <person name="Shimamura S."/>
            <person name="Takaki Y."/>
            <person name="Nagai Y."/>
            <person name="Toyoda A."/>
            <person name="Suzuki Y."/>
            <person name="Arimoto A."/>
            <person name="Ishii H."/>
            <person name="Satoh N."/>
            <person name="Nishiyama T."/>
            <person name="Hasebe M."/>
            <person name="Maruyama T."/>
            <person name="Minagawa J."/>
            <person name="Obokata J."/>
            <person name="Shigenobu S."/>
        </authorList>
    </citation>
    <scope>NUCLEOTIDE SEQUENCE [LARGE SCALE GENOMIC DNA]</scope>
</reference>
<protein>
    <submittedName>
        <fullName evidence="3">Uncharacterized protein</fullName>
    </submittedName>
</protein>
<dbReference type="InterPro" id="IPR001258">
    <property type="entry name" value="NHL_repeat"/>
</dbReference>
<feature type="repeat" description="NHL" evidence="2">
    <location>
        <begin position="50"/>
        <end position="81"/>
    </location>
</feature>
<accession>A0AAV4A397</accession>
<dbReference type="Proteomes" id="UP000735302">
    <property type="component" value="Unassembled WGS sequence"/>
</dbReference>